<name>A0A0G4HFH3_9ALVE</name>
<dbReference type="SMART" id="SM00028">
    <property type="entry name" value="TPR"/>
    <property type="match status" value="4"/>
</dbReference>
<organism evidence="4">
    <name type="scientific">Chromera velia CCMP2878</name>
    <dbReference type="NCBI Taxonomy" id="1169474"/>
    <lineage>
        <taxon>Eukaryota</taxon>
        <taxon>Sar</taxon>
        <taxon>Alveolata</taxon>
        <taxon>Colpodellida</taxon>
        <taxon>Chromeraceae</taxon>
        <taxon>Chromera</taxon>
    </lineage>
</organism>
<dbReference type="VEuPathDB" id="CryptoDB:Cvel_26946"/>
<evidence type="ECO:0008006" key="5">
    <source>
        <dbReference type="Google" id="ProtNLM"/>
    </source>
</evidence>
<evidence type="ECO:0000256" key="3">
    <source>
        <dbReference type="SAM" id="MobiDB-lite"/>
    </source>
</evidence>
<dbReference type="EMBL" id="CDMZ01002506">
    <property type="protein sequence ID" value="CEM42675.1"/>
    <property type="molecule type" value="Genomic_DNA"/>
</dbReference>
<dbReference type="InterPro" id="IPR019734">
    <property type="entry name" value="TPR_rpt"/>
</dbReference>
<evidence type="ECO:0000313" key="4">
    <source>
        <dbReference type="EMBL" id="CEM42675.1"/>
    </source>
</evidence>
<sequence length="481" mass="52624">MEAIAEAPQPADRPPSPPAAAMGTDSFTSIRAAVLQCNKDGMEYLRRGELRQAFQSLKRAETQLTTHHAITGQADPLAASLYAVTCNNLGCYFKRAGKLHNALSYLRRSLQIEEAIAADAVTTAGTHLNVCAILSKLTAHREALQHASTALTLVRNRVIARGKEQRGKGTASTDEYMTLAIAYHNVAVEHEFLGQLVEAATAFAEGHQVALSALGPQHPLTRTLGNSAEALTEVHGGVWVFDHAVSMVSSFVYLEGSLVFVFGRPFTSAGDEAVALDGYGQHFRLRKFQNQNDPQGGDGGAYMEVDESGAHQAILRGGRVGLRLMESLAAAENYSGFRLRDLEEHHEMRMLEKALRRGHVLSVEELHRLDTLGRAEESRRLEELERLRDVRRLTRRQLRQLEGAEGSVRSDEEAAPHAGGQQSPNTQNSSSSPSAGTVGKETAALLSADERAELERLRRAEEDRNMMVGLCMCVWLGRIET</sequence>
<dbReference type="Gene3D" id="1.25.40.10">
    <property type="entry name" value="Tetratricopeptide repeat domain"/>
    <property type="match status" value="1"/>
</dbReference>
<dbReference type="AlphaFoldDB" id="A0A0G4HFH3"/>
<dbReference type="PANTHER" id="PTHR45641">
    <property type="entry name" value="TETRATRICOPEPTIDE REPEAT PROTEIN (AFU_ORTHOLOGUE AFUA_6G03870)"/>
    <property type="match status" value="1"/>
</dbReference>
<keyword evidence="1" id="KW-0677">Repeat</keyword>
<protein>
    <recommendedName>
        <fullName evidence="5">MalT-like TPR region domain-containing protein</fullName>
    </recommendedName>
</protein>
<dbReference type="SUPFAM" id="SSF48452">
    <property type="entry name" value="TPR-like"/>
    <property type="match status" value="1"/>
</dbReference>
<evidence type="ECO:0000256" key="2">
    <source>
        <dbReference type="ARBA" id="ARBA00022803"/>
    </source>
</evidence>
<gene>
    <name evidence="4" type="ORF">Cvel_26946</name>
</gene>
<proteinExistence type="predicted"/>
<accession>A0A0G4HFH3</accession>
<evidence type="ECO:0000256" key="1">
    <source>
        <dbReference type="ARBA" id="ARBA00022737"/>
    </source>
</evidence>
<reference evidence="4" key="1">
    <citation type="submission" date="2014-11" db="EMBL/GenBank/DDBJ databases">
        <authorList>
            <person name="Otto D Thomas"/>
            <person name="Naeem Raeece"/>
        </authorList>
    </citation>
    <scope>NUCLEOTIDE SEQUENCE</scope>
</reference>
<feature type="compositionally biased region" description="Low complexity" evidence="3">
    <location>
        <begin position="421"/>
        <end position="434"/>
    </location>
</feature>
<feature type="region of interest" description="Disordered" evidence="3">
    <location>
        <begin position="1"/>
        <end position="23"/>
    </location>
</feature>
<dbReference type="PANTHER" id="PTHR45641:SF19">
    <property type="entry name" value="NEPHROCYSTIN-3"/>
    <property type="match status" value="1"/>
</dbReference>
<keyword evidence="2" id="KW-0802">TPR repeat</keyword>
<dbReference type="InterPro" id="IPR011990">
    <property type="entry name" value="TPR-like_helical_dom_sf"/>
</dbReference>
<feature type="region of interest" description="Disordered" evidence="3">
    <location>
        <begin position="401"/>
        <end position="447"/>
    </location>
</feature>